<dbReference type="EMBL" id="SNYW01000007">
    <property type="protein sequence ID" value="TDQ83301.1"/>
    <property type="molecule type" value="Genomic_DNA"/>
</dbReference>
<evidence type="ECO:0000256" key="1">
    <source>
        <dbReference type="ARBA" id="ARBA00023015"/>
    </source>
</evidence>
<keyword evidence="4" id="KW-1133">Transmembrane helix</keyword>
<dbReference type="GO" id="GO:0043565">
    <property type="term" value="F:sequence-specific DNA binding"/>
    <property type="evidence" value="ECO:0007669"/>
    <property type="project" value="InterPro"/>
</dbReference>
<dbReference type="SUPFAM" id="SSF52317">
    <property type="entry name" value="Class I glutamine amidotransferase-like"/>
    <property type="match status" value="1"/>
</dbReference>
<keyword evidence="3" id="KW-0804">Transcription</keyword>
<dbReference type="Pfam" id="PF01965">
    <property type="entry name" value="DJ-1_PfpI"/>
    <property type="match status" value="1"/>
</dbReference>
<dbReference type="Gene3D" id="3.40.50.880">
    <property type="match status" value="1"/>
</dbReference>
<organism evidence="6 7">
    <name type="scientific">Dongia mobilis</name>
    <dbReference type="NCBI Taxonomy" id="578943"/>
    <lineage>
        <taxon>Bacteria</taxon>
        <taxon>Pseudomonadati</taxon>
        <taxon>Pseudomonadota</taxon>
        <taxon>Alphaproteobacteria</taxon>
        <taxon>Rhodospirillales</taxon>
        <taxon>Dongiaceae</taxon>
        <taxon>Dongia</taxon>
    </lineage>
</organism>
<evidence type="ECO:0000256" key="4">
    <source>
        <dbReference type="SAM" id="Phobius"/>
    </source>
</evidence>
<evidence type="ECO:0000259" key="5">
    <source>
        <dbReference type="PROSITE" id="PS01124"/>
    </source>
</evidence>
<dbReference type="CDD" id="cd03136">
    <property type="entry name" value="GATase1_AraC_ArgR_like"/>
    <property type="match status" value="1"/>
</dbReference>
<dbReference type="SUPFAM" id="SSF46689">
    <property type="entry name" value="Homeodomain-like"/>
    <property type="match status" value="2"/>
</dbReference>
<reference evidence="6 7" key="1">
    <citation type="submission" date="2019-03" db="EMBL/GenBank/DDBJ databases">
        <title>Genomic Encyclopedia of Type Strains, Phase III (KMG-III): the genomes of soil and plant-associated and newly described type strains.</title>
        <authorList>
            <person name="Whitman W."/>
        </authorList>
    </citation>
    <scope>NUCLEOTIDE SEQUENCE [LARGE SCALE GENOMIC DNA]</scope>
    <source>
        <strain evidence="6 7">CGMCC 1.7660</strain>
    </source>
</reference>
<feature type="transmembrane region" description="Helical" evidence="4">
    <location>
        <begin position="20"/>
        <end position="39"/>
    </location>
</feature>
<dbReference type="GO" id="GO:0003700">
    <property type="term" value="F:DNA-binding transcription factor activity"/>
    <property type="evidence" value="ECO:0007669"/>
    <property type="project" value="InterPro"/>
</dbReference>
<dbReference type="InterPro" id="IPR002818">
    <property type="entry name" value="DJ-1/PfpI"/>
</dbReference>
<feature type="domain" description="HTH araC/xylS-type" evidence="5">
    <location>
        <begin position="231"/>
        <end position="329"/>
    </location>
</feature>
<dbReference type="InterPro" id="IPR018062">
    <property type="entry name" value="HTH_AraC-typ_CS"/>
</dbReference>
<dbReference type="InterPro" id="IPR020449">
    <property type="entry name" value="Tscrpt_reg_AraC-type_HTH"/>
</dbReference>
<dbReference type="InterPro" id="IPR009057">
    <property type="entry name" value="Homeodomain-like_sf"/>
</dbReference>
<dbReference type="PRINTS" id="PR00032">
    <property type="entry name" value="HTHARAC"/>
</dbReference>
<comment type="caution">
    <text evidence="6">The sequence shown here is derived from an EMBL/GenBank/DDBJ whole genome shotgun (WGS) entry which is preliminary data.</text>
</comment>
<evidence type="ECO:0000313" key="7">
    <source>
        <dbReference type="Proteomes" id="UP000295783"/>
    </source>
</evidence>
<keyword evidence="1" id="KW-0805">Transcription regulation</keyword>
<dbReference type="SMART" id="SM00342">
    <property type="entry name" value="HTH_ARAC"/>
    <property type="match status" value="1"/>
</dbReference>
<dbReference type="PROSITE" id="PS00041">
    <property type="entry name" value="HTH_ARAC_FAMILY_1"/>
    <property type="match status" value="1"/>
</dbReference>
<protein>
    <submittedName>
        <fullName evidence="6">Transcriptional regulator GlxA family with amidase domain</fullName>
    </submittedName>
</protein>
<dbReference type="OrthoDB" id="9793400at2"/>
<dbReference type="PROSITE" id="PS01124">
    <property type="entry name" value="HTH_ARAC_FAMILY_2"/>
    <property type="match status" value="1"/>
</dbReference>
<dbReference type="PANTHER" id="PTHR43130">
    <property type="entry name" value="ARAC-FAMILY TRANSCRIPTIONAL REGULATOR"/>
    <property type="match status" value="1"/>
</dbReference>
<dbReference type="InterPro" id="IPR052158">
    <property type="entry name" value="INH-QAR"/>
</dbReference>
<gene>
    <name evidence="6" type="ORF">A8950_1587</name>
</gene>
<dbReference type="RefSeq" id="WP_133613067.1">
    <property type="nucleotide sequence ID" value="NZ_SNYW01000007.1"/>
</dbReference>
<dbReference type="PANTHER" id="PTHR43130:SF3">
    <property type="entry name" value="HTH-TYPE TRANSCRIPTIONAL REGULATOR RV1931C"/>
    <property type="match status" value="1"/>
</dbReference>
<evidence type="ECO:0000256" key="3">
    <source>
        <dbReference type="ARBA" id="ARBA00023163"/>
    </source>
</evidence>
<dbReference type="Pfam" id="PF12833">
    <property type="entry name" value="HTH_18"/>
    <property type="match status" value="1"/>
</dbReference>
<keyword evidence="4" id="KW-0472">Membrane</keyword>
<dbReference type="InterPro" id="IPR029062">
    <property type="entry name" value="Class_I_gatase-like"/>
</dbReference>
<evidence type="ECO:0000313" key="6">
    <source>
        <dbReference type="EMBL" id="TDQ83301.1"/>
    </source>
</evidence>
<dbReference type="Proteomes" id="UP000295783">
    <property type="component" value="Unassembled WGS sequence"/>
</dbReference>
<keyword evidence="2" id="KW-0238">DNA-binding</keyword>
<accession>A0A4R6WPX5</accession>
<evidence type="ECO:0000256" key="2">
    <source>
        <dbReference type="ARBA" id="ARBA00023125"/>
    </source>
</evidence>
<dbReference type="InterPro" id="IPR018060">
    <property type="entry name" value="HTH_AraC"/>
</dbReference>
<dbReference type="Gene3D" id="1.10.10.60">
    <property type="entry name" value="Homeodomain-like"/>
    <property type="match status" value="2"/>
</dbReference>
<dbReference type="AlphaFoldDB" id="A0A4R6WPX5"/>
<sequence length="330" mass="36076">MSDRDIADFAAARTIGAPPFRLAIILAPGFALMSFASVVEPARGANRLSGRKLYEWELFGPSAGNVESNSGIEVAARAIAEVDAAAFDMVIVCAATHAEAKKFTTLESALRRLHRSGLAVAAVSTGSFLLARAGLLAGRRCTVHWDYADSFREAFPEVELLNDLFVVDGRILTCAGATAALDMMLELVQCHHGRELARQISDQFLHGGIRGAAEGQRQVLLGAAVRNTMIQRAVQRMEATVEEPVSPARLARELGVSQRQLERLSKRYLGCTPAKFHAQLRLQRARRMLRQTELSVAEIAIACGFVSLSHFAKAYRRQFAMSPRQDRQTA</sequence>
<proteinExistence type="predicted"/>
<keyword evidence="7" id="KW-1185">Reference proteome</keyword>
<name>A0A4R6WPX5_9PROT</name>
<keyword evidence="4" id="KW-0812">Transmembrane</keyword>